<protein>
    <submittedName>
        <fullName evidence="1">Uncharacterized protein</fullName>
    </submittedName>
</protein>
<sequence>MLGTSWIKYQKPVFPKYWKSFNRKQSKEALISKTPIRQLAAVSRIGYVSDTDTRWIRHRYVSEKYREKINKRISDTWAIRIGPVIPIRPGPTWWLRDLNRSMRPLDSAPHATAARLLPLR</sequence>
<reference evidence="1" key="1">
    <citation type="submission" date="2014-09" db="EMBL/GenBank/DDBJ databases">
        <authorList>
            <person name="Magalhaes I.L.F."/>
            <person name="Oliveira U."/>
            <person name="Santos F.R."/>
            <person name="Vidigal T.H.D.A."/>
            <person name="Brescovit A.D."/>
            <person name="Santos A.J."/>
        </authorList>
    </citation>
    <scope>NUCLEOTIDE SEQUENCE</scope>
    <source>
        <tissue evidence="1">Shoot tissue taken approximately 20 cm above the soil surface</tissue>
    </source>
</reference>
<dbReference type="EMBL" id="GBRH01191593">
    <property type="protein sequence ID" value="JAE06303.1"/>
    <property type="molecule type" value="Transcribed_RNA"/>
</dbReference>
<accession>A0A0A9FDF7</accession>
<name>A0A0A9FDF7_ARUDO</name>
<dbReference type="AlphaFoldDB" id="A0A0A9FDF7"/>
<organism evidence="1">
    <name type="scientific">Arundo donax</name>
    <name type="common">Giant reed</name>
    <name type="synonym">Donax arundinaceus</name>
    <dbReference type="NCBI Taxonomy" id="35708"/>
    <lineage>
        <taxon>Eukaryota</taxon>
        <taxon>Viridiplantae</taxon>
        <taxon>Streptophyta</taxon>
        <taxon>Embryophyta</taxon>
        <taxon>Tracheophyta</taxon>
        <taxon>Spermatophyta</taxon>
        <taxon>Magnoliopsida</taxon>
        <taxon>Liliopsida</taxon>
        <taxon>Poales</taxon>
        <taxon>Poaceae</taxon>
        <taxon>PACMAD clade</taxon>
        <taxon>Arundinoideae</taxon>
        <taxon>Arundineae</taxon>
        <taxon>Arundo</taxon>
    </lineage>
</organism>
<proteinExistence type="predicted"/>
<evidence type="ECO:0000313" key="1">
    <source>
        <dbReference type="EMBL" id="JAE06303.1"/>
    </source>
</evidence>
<reference evidence="1" key="2">
    <citation type="journal article" date="2015" name="Data Brief">
        <title>Shoot transcriptome of the giant reed, Arundo donax.</title>
        <authorList>
            <person name="Barrero R.A."/>
            <person name="Guerrero F.D."/>
            <person name="Moolhuijzen P."/>
            <person name="Goolsby J.A."/>
            <person name="Tidwell J."/>
            <person name="Bellgard S.E."/>
            <person name="Bellgard M.I."/>
        </authorList>
    </citation>
    <scope>NUCLEOTIDE SEQUENCE</scope>
    <source>
        <tissue evidence="1">Shoot tissue taken approximately 20 cm above the soil surface</tissue>
    </source>
</reference>